<gene>
    <name evidence="2" type="ORF">ERUC_LOCUS21216</name>
</gene>
<evidence type="ECO:0000313" key="3">
    <source>
        <dbReference type="Proteomes" id="UP001642260"/>
    </source>
</evidence>
<dbReference type="EMBL" id="CAKOAT010208487">
    <property type="protein sequence ID" value="CAH8355461.1"/>
    <property type="molecule type" value="Genomic_DNA"/>
</dbReference>
<keyword evidence="1" id="KW-1133">Transmembrane helix</keyword>
<dbReference type="Proteomes" id="UP001642260">
    <property type="component" value="Unassembled WGS sequence"/>
</dbReference>
<dbReference type="AlphaFoldDB" id="A0ABC8K972"/>
<dbReference type="PANTHER" id="PTHR35281">
    <property type="entry name" value="BNAA02G34170D PROTEIN"/>
    <property type="match status" value="1"/>
</dbReference>
<name>A0ABC8K972_ERUVS</name>
<keyword evidence="3" id="KW-1185">Reference proteome</keyword>
<proteinExistence type="predicted"/>
<feature type="transmembrane region" description="Helical" evidence="1">
    <location>
        <begin position="26"/>
        <end position="45"/>
    </location>
</feature>
<organism evidence="2 3">
    <name type="scientific">Eruca vesicaria subsp. sativa</name>
    <name type="common">Garden rocket</name>
    <name type="synonym">Eruca sativa</name>
    <dbReference type="NCBI Taxonomy" id="29727"/>
    <lineage>
        <taxon>Eukaryota</taxon>
        <taxon>Viridiplantae</taxon>
        <taxon>Streptophyta</taxon>
        <taxon>Embryophyta</taxon>
        <taxon>Tracheophyta</taxon>
        <taxon>Spermatophyta</taxon>
        <taxon>Magnoliopsida</taxon>
        <taxon>eudicotyledons</taxon>
        <taxon>Gunneridae</taxon>
        <taxon>Pentapetalae</taxon>
        <taxon>rosids</taxon>
        <taxon>malvids</taxon>
        <taxon>Brassicales</taxon>
        <taxon>Brassicaceae</taxon>
        <taxon>Brassiceae</taxon>
        <taxon>Eruca</taxon>
    </lineage>
</organism>
<dbReference type="PANTHER" id="PTHR35281:SF3">
    <property type="entry name" value="BNAA07G07520D PROTEIN"/>
    <property type="match status" value="1"/>
</dbReference>
<protein>
    <submittedName>
        <fullName evidence="2">Uncharacterized protein</fullName>
    </submittedName>
</protein>
<evidence type="ECO:0000256" key="1">
    <source>
        <dbReference type="SAM" id="Phobius"/>
    </source>
</evidence>
<accession>A0ABC8K972</accession>
<comment type="caution">
    <text evidence="2">The sequence shown here is derived from an EMBL/GenBank/DDBJ whole genome shotgun (WGS) entry which is preliminary data.</text>
</comment>
<evidence type="ECO:0000313" key="2">
    <source>
        <dbReference type="EMBL" id="CAH8355461.1"/>
    </source>
</evidence>
<sequence length="182" mass="20684">MDRPNNNKQTAPEKEGHALCHFPPPISLPLSLFLVMVVVSQMIALREFYCKKRRNGGLKIHKTEVNSGKNQDALDSLLHVFQPDLHSSRCLFPRDSVNLPSFQVSSFCHFLSVKRLFPKFGVAICCCCVCFTVRMCFVGNKKGNRTLKEIGTFMMTTCFIANYQSVQVSQAEYFRQLLKPVT</sequence>
<keyword evidence="1" id="KW-0472">Membrane</keyword>
<keyword evidence="1" id="KW-0812">Transmembrane</keyword>
<reference evidence="2 3" key="1">
    <citation type="submission" date="2022-03" db="EMBL/GenBank/DDBJ databases">
        <authorList>
            <person name="Macdonald S."/>
            <person name="Ahmed S."/>
            <person name="Newling K."/>
        </authorList>
    </citation>
    <scope>NUCLEOTIDE SEQUENCE [LARGE SCALE GENOMIC DNA]</scope>
</reference>